<feature type="compositionally biased region" description="Polar residues" evidence="4">
    <location>
        <begin position="52"/>
        <end position="62"/>
    </location>
</feature>
<comment type="similarity">
    <text evidence="2">Belongs to the FRG1 family.</text>
</comment>
<dbReference type="InterPro" id="IPR010414">
    <property type="entry name" value="FRG1"/>
</dbReference>
<dbReference type="InterPro" id="IPR008999">
    <property type="entry name" value="Actin-crosslinking"/>
</dbReference>
<dbReference type="PANTHER" id="PTHR12928:SF0">
    <property type="entry name" value="FSHD REGION GENE 1"/>
    <property type="match status" value="1"/>
</dbReference>
<dbReference type="PANTHER" id="PTHR12928">
    <property type="entry name" value="FRG1 PROTEIN"/>
    <property type="match status" value="1"/>
</dbReference>
<sequence length="303" mass="33050">MVKPLTFKGDKPKKRKHREYLTDSVASTTTTPSKLSKPSPAPDDIEAENNAEDQSWVSADSPSDISGPIVIVLPSEPVTCLASDMNGKVFASEVENLIDDDPRSAEPHDVRQVWVATRVAGTEGFSLKGHHGRYLSCDKYGIFGATASAISHHESFLVLPSPDIPGAFFIQTVGGAGESETFISVKDVSGSGGGGDGSSKSKSKSTATATASGAGVEIRGDETNLSFQTTMRIRMQARFKPRIKASKETKAREKISRKELEEVVGRRLEDHEVKRLRRARREGNFHEEVLDVRVKGKHDKFAW</sequence>
<evidence type="ECO:0000256" key="1">
    <source>
        <dbReference type="ARBA" id="ARBA00004604"/>
    </source>
</evidence>
<keyword evidence="3" id="KW-0539">Nucleus</keyword>
<feature type="compositionally biased region" description="Low complexity" evidence="4">
    <location>
        <begin position="198"/>
        <end position="215"/>
    </location>
</feature>
<accession>A0A0F8XL91</accession>
<comment type="caution">
    <text evidence="5">The sequence shown here is derived from an EMBL/GenBank/DDBJ whole genome shotgun (WGS) entry which is preliminary data.</text>
</comment>
<comment type="subcellular location">
    <subcellularLocation>
        <location evidence="1">Nucleus</location>
        <location evidence="1">Nucleolus</location>
    </subcellularLocation>
</comment>
<dbReference type="GO" id="GO:0051015">
    <property type="term" value="F:actin filament binding"/>
    <property type="evidence" value="ECO:0007669"/>
    <property type="project" value="TreeGrafter"/>
</dbReference>
<dbReference type="AlphaFoldDB" id="A0A0F8XL91"/>
<feature type="region of interest" description="Disordered" evidence="4">
    <location>
        <begin position="1"/>
        <end position="62"/>
    </location>
</feature>
<feature type="region of interest" description="Disordered" evidence="4">
    <location>
        <begin position="187"/>
        <end position="215"/>
    </location>
</feature>
<name>A0A0F8XL91_9EURO</name>
<gene>
    <name evidence="5" type="ORF">ARAM_000866</name>
</gene>
<evidence type="ECO:0000256" key="3">
    <source>
        <dbReference type="ARBA" id="ARBA00023242"/>
    </source>
</evidence>
<evidence type="ECO:0000256" key="2">
    <source>
        <dbReference type="ARBA" id="ARBA00010878"/>
    </source>
</evidence>
<feature type="compositionally biased region" description="Low complexity" evidence="4">
    <location>
        <begin position="26"/>
        <end position="38"/>
    </location>
</feature>
<dbReference type="GO" id="GO:0071013">
    <property type="term" value="C:catalytic step 2 spliceosome"/>
    <property type="evidence" value="ECO:0007669"/>
    <property type="project" value="TreeGrafter"/>
</dbReference>
<dbReference type="CDD" id="cd23339">
    <property type="entry name" value="beta-trefoil_FSCN_fungal_FRG1-like"/>
    <property type="match status" value="1"/>
</dbReference>
<protein>
    <recommendedName>
        <fullName evidence="7">FRG1-like family protein</fullName>
    </recommendedName>
</protein>
<reference evidence="5 6" key="1">
    <citation type="submission" date="2015-02" db="EMBL/GenBank/DDBJ databases">
        <title>Draft Genome Sequences of Two Closely-Related Aflatoxigenic Aspergillus Species Obtained from the Cote d'Ivoire.</title>
        <authorList>
            <person name="Moore G.G."/>
            <person name="Beltz S.B."/>
            <person name="Mack B.M."/>
        </authorList>
    </citation>
    <scope>NUCLEOTIDE SEQUENCE [LARGE SCALE GENOMIC DNA]</scope>
    <source>
        <strain evidence="5 6">SRRC1468</strain>
    </source>
</reference>
<proteinExistence type="inferred from homology"/>
<dbReference type="Proteomes" id="UP000034291">
    <property type="component" value="Unassembled WGS sequence"/>
</dbReference>
<keyword evidence="6" id="KW-1185">Reference proteome</keyword>
<evidence type="ECO:0000256" key="4">
    <source>
        <dbReference type="SAM" id="MobiDB-lite"/>
    </source>
</evidence>
<dbReference type="Gene3D" id="2.80.10.50">
    <property type="match status" value="1"/>
</dbReference>
<evidence type="ECO:0000313" key="5">
    <source>
        <dbReference type="EMBL" id="KKK24347.1"/>
    </source>
</evidence>
<evidence type="ECO:0008006" key="7">
    <source>
        <dbReference type="Google" id="ProtNLM"/>
    </source>
</evidence>
<dbReference type="Pfam" id="PF06229">
    <property type="entry name" value="FRG1"/>
    <property type="match status" value="1"/>
</dbReference>
<organism evidence="5 6">
    <name type="scientific">Aspergillus rambellii</name>
    <dbReference type="NCBI Taxonomy" id="308745"/>
    <lineage>
        <taxon>Eukaryota</taxon>
        <taxon>Fungi</taxon>
        <taxon>Dikarya</taxon>
        <taxon>Ascomycota</taxon>
        <taxon>Pezizomycotina</taxon>
        <taxon>Eurotiomycetes</taxon>
        <taxon>Eurotiomycetidae</taxon>
        <taxon>Eurotiales</taxon>
        <taxon>Aspergillaceae</taxon>
        <taxon>Aspergillus</taxon>
        <taxon>Aspergillus subgen. Nidulantes</taxon>
    </lineage>
</organism>
<dbReference type="EMBL" id="JZBS01001028">
    <property type="protein sequence ID" value="KKK24347.1"/>
    <property type="molecule type" value="Genomic_DNA"/>
</dbReference>
<dbReference type="SUPFAM" id="SSF50405">
    <property type="entry name" value="Actin-crosslinking proteins"/>
    <property type="match status" value="1"/>
</dbReference>
<dbReference type="GO" id="GO:0005730">
    <property type="term" value="C:nucleolus"/>
    <property type="evidence" value="ECO:0007669"/>
    <property type="project" value="UniProtKB-SubCell"/>
</dbReference>
<dbReference type="OrthoDB" id="5539371at2759"/>
<dbReference type="STRING" id="308745.A0A0F8XL91"/>
<evidence type="ECO:0000313" key="6">
    <source>
        <dbReference type="Proteomes" id="UP000034291"/>
    </source>
</evidence>